<reference evidence="1 2" key="1">
    <citation type="submission" date="2022-12" db="EMBL/GenBank/DDBJ databases">
        <title>Chromosome-scale assembly of the Ensete ventricosum genome.</title>
        <authorList>
            <person name="Dussert Y."/>
            <person name="Stocks J."/>
            <person name="Wendawek A."/>
            <person name="Woldeyes F."/>
            <person name="Nichols R.A."/>
            <person name="Borrell J.S."/>
        </authorList>
    </citation>
    <scope>NUCLEOTIDE SEQUENCE [LARGE SCALE GENOMIC DNA]</scope>
    <source>
        <strain evidence="2">cv. Maze</strain>
        <tissue evidence="1">Seeds</tissue>
    </source>
</reference>
<proteinExistence type="predicted"/>
<comment type="caution">
    <text evidence="1">The sequence shown here is derived from an EMBL/GenBank/DDBJ whole genome shotgun (WGS) entry which is preliminary data.</text>
</comment>
<keyword evidence="2" id="KW-1185">Reference proteome</keyword>
<protein>
    <submittedName>
        <fullName evidence="1">Uncharacterized protein</fullName>
    </submittedName>
</protein>
<name>A0AAV8QHE8_ENSVE</name>
<dbReference type="Proteomes" id="UP001222027">
    <property type="component" value="Unassembled WGS sequence"/>
</dbReference>
<evidence type="ECO:0000313" key="2">
    <source>
        <dbReference type="Proteomes" id="UP001222027"/>
    </source>
</evidence>
<dbReference type="AlphaFoldDB" id="A0AAV8QHE8"/>
<dbReference type="EMBL" id="JAQQAF010000007">
    <property type="protein sequence ID" value="KAJ8471837.1"/>
    <property type="molecule type" value="Genomic_DNA"/>
</dbReference>
<gene>
    <name evidence="1" type="ORF">OPV22_026180</name>
</gene>
<sequence length="89" mass="9864">MSACSCTERCEASTVSPLEVRLCRSCFTSVCFVNVEVVHLLEKIRKLDRAPGDEGKRDFCFEAAIPTHFSLSAAATALEKKRHSSLRLC</sequence>
<organism evidence="1 2">
    <name type="scientific">Ensete ventricosum</name>
    <name type="common">Abyssinian banana</name>
    <name type="synonym">Musa ensete</name>
    <dbReference type="NCBI Taxonomy" id="4639"/>
    <lineage>
        <taxon>Eukaryota</taxon>
        <taxon>Viridiplantae</taxon>
        <taxon>Streptophyta</taxon>
        <taxon>Embryophyta</taxon>
        <taxon>Tracheophyta</taxon>
        <taxon>Spermatophyta</taxon>
        <taxon>Magnoliopsida</taxon>
        <taxon>Liliopsida</taxon>
        <taxon>Zingiberales</taxon>
        <taxon>Musaceae</taxon>
        <taxon>Ensete</taxon>
    </lineage>
</organism>
<evidence type="ECO:0000313" key="1">
    <source>
        <dbReference type="EMBL" id="KAJ8471837.1"/>
    </source>
</evidence>
<accession>A0AAV8QHE8</accession>